<evidence type="ECO:0000313" key="2">
    <source>
        <dbReference type="Proteomes" id="UP000287224"/>
    </source>
</evidence>
<proteinExistence type="predicted"/>
<accession>A0A401ZHL4</accession>
<keyword evidence="2" id="KW-1185">Reference proteome</keyword>
<dbReference type="AlphaFoldDB" id="A0A401ZHL4"/>
<dbReference type="EMBL" id="BIFQ01000001">
    <property type="protein sequence ID" value="GCE06359.1"/>
    <property type="molecule type" value="Genomic_DNA"/>
</dbReference>
<comment type="caution">
    <text evidence="1">The sequence shown here is derived from an EMBL/GenBank/DDBJ whole genome shotgun (WGS) entry which is preliminary data.</text>
</comment>
<reference evidence="2" key="1">
    <citation type="submission" date="2018-12" db="EMBL/GenBank/DDBJ databases">
        <title>Tengunoibacter tsumagoiensis gen. nov., sp. nov., Dictyobacter kobayashii sp. nov., D. alpinus sp. nov., and D. joshuensis sp. nov. and description of Dictyobacteraceae fam. nov. within the order Ktedonobacterales isolated from Tengu-no-mugimeshi.</title>
        <authorList>
            <person name="Wang C.M."/>
            <person name="Zheng Y."/>
            <person name="Sakai Y."/>
            <person name="Toyoda A."/>
            <person name="Minakuchi Y."/>
            <person name="Abe K."/>
            <person name="Yokota A."/>
            <person name="Yabe S."/>
        </authorList>
    </citation>
    <scope>NUCLEOTIDE SEQUENCE [LARGE SCALE GENOMIC DNA]</scope>
    <source>
        <strain evidence="2">S-27</strain>
    </source>
</reference>
<sequence length="97" mass="11462">MPTQDERIGTLEYNLNQFKTETFKVYQDLTMETVMLKGLMEDSVKRSMIMRNQIASLEQNMNNRFEAVNNRLETLEQNVSSRFDRLEKLILDRLSPA</sequence>
<evidence type="ECO:0000313" key="1">
    <source>
        <dbReference type="EMBL" id="GCE06359.1"/>
    </source>
</evidence>
<dbReference type="RefSeq" id="WP_126597311.1">
    <property type="nucleotide sequence ID" value="NZ_BIFQ01000001.1"/>
</dbReference>
<organism evidence="1 2">
    <name type="scientific">Dictyobacter aurantiacus</name>
    <dbReference type="NCBI Taxonomy" id="1936993"/>
    <lineage>
        <taxon>Bacteria</taxon>
        <taxon>Bacillati</taxon>
        <taxon>Chloroflexota</taxon>
        <taxon>Ktedonobacteria</taxon>
        <taxon>Ktedonobacterales</taxon>
        <taxon>Dictyobacteraceae</taxon>
        <taxon>Dictyobacter</taxon>
    </lineage>
</organism>
<name>A0A401ZHL4_9CHLR</name>
<gene>
    <name evidence="1" type="ORF">KDAU_36880</name>
</gene>
<protein>
    <submittedName>
        <fullName evidence="1">Uncharacterized protein</fullName>
    </submittedName>
</protein>
<dbReference type="Proteomes" id="UP000287224">
    <property type="component" value="Unassembled WGS sequence"/>
</dbReference>
<dbReference type="OrthoDB" id="163370at2"/>